<sequence>MLLLSIISQLIAISFSSSSWNLVLLSRISIITLIYCIFLTYNVCYANILGWGLGIYSGFLQVTSLTQWIEIFIFILGLCILGITGFYSRKNSREVTNLFDFKQILEYPLLSLFLLLGSQLLISSLNMITFYLSLELQSFSLYILSSIYSSKQGLKYFLLGAFSSCIILLGLGLLYSYTGLTSFESLMVFNEVHSNIYIQISLLIFISGILFKVGIVPFHQWAIDVYEGVPTIITTWLTTLTKISLLIFLMEFIYYSSFGSRILIILSVLSIVVGSILGLSQSRIKRLLIYSMVSHVGFLILSLSIIQEKSLESFLFYLVQYSLTNLNIFLILIAMGYLVAPLDSEDSPIIYIKSLSGFNKINSLLSICFAISLLSLGGIPPLIGFFAKLNILYTIVSQGYLFIAIIIVLSSVLSISYYLKVIQSIFFGKSTSSFNNIEISSYLSTVISLLTLVILFFLLSPDFLTELIHSIICKYFI</sequence>
<feature type="transmembrane region" description="Helical" evidence="10">
    <location>
        <begin position="399"/>
        <end position="419"/>
    </location>
</feature>
<feature type="transmembrane region" description="Helical" evidence="10">
    <location>
        <begin position="196"/>
        <end position="215"/>
    </location>
</feature>
<feature type="transmembrane region" description="Helical" evidence="10">
    <location>
        <begin position="262"/>
        <end position="280"/>
    </location>
</feature>
<feature type="transmembrane region" description="Helical" evidence="10">
    <location>
        <begin position="153"/>
        <end position="176"/>
    </location>
</feature>
<dbReference type="GO" id="GO:0042773">
    <property type="term" value="P:ATP synthesis coupled electron transport"/>
    <property type="evidence" value="ECO:0007669"/>
    <property type="project" value="InterPro"/>
</dbReference>
<evidence type="ECO:0000259" key="11">
    <source>
        <dbReference type="Pfam" id="PF00361"/>
    </source>
</evidence>
<feature type="transmembrane region" description="Helical" evidence="10">
    <location>
        <begin position="236"/>
        <end position="256"/>
    </location>
</feature>
<feature type="transmembrane region" description="Helical" evidence="10">
    <location>
        <begin position="361"/>
        <end position="387"/>
    </location>
</feature>
<feature type="domain" description="NADH:quinone oxidoreductase/Mrp antiporter transmembrane" evidence="11">
    <location>
        <begin position="124"/>
        <end position="414"/>
    </location>
</feature>
<dbReference type="InterPro" id="IPR010096">
    <property type="entry name" value="NADH-Q_OxRdtase_suN/2"/>
</dbReference>
<evidence type="ECO:0000256" key="4">
    <source>
        <dbReference type="ARBA" id="ARBA00021008"/>
    </source>
</evidence>
<feature type="transmembrane region" description="Helical" evidence="10">
    <location>
        <begin position="107"/>
        <end position="132"/>
    </location>
</feature>
<comment type="similarity">
    <text evidence="2">Belongs to the complex I subunit 2 family.</text>
</comment>
<evidence type="ECO:0000256" key="10">
    <source>
        <dbReference type="SAM" id="Phobius"/>
    </source>
</evidence>
<evidence type="ECO:0000256" key="8">
    <source>
        <dbReference type="ARBA" id="ARBA00031028"/>
    </source>
</evidence>
<dbReference type="GeneID" id="70587550"/>
<dbReference type="EC" id="7.1.1.2" evidence="3"/>
<keyword evidence="12" id="KW-0496">Mitochondrion</keyword>
<dbReference type="HAMAP" id="MF_00445">
    <property type="entry name" value="NDH1_NuoN_1"/>
    <property type="match status" value="1"/>
</dbReference>
<feature type="transmembrane region" description="Helical" evidence="10">
    <location>
        <begin position="28"/>
        <end position="56"/>
    </location>
</feature>
<dbReference type="GO" id="GO:0016020">
    <property type="term" value="C:membrane"/>
    <property type="evidence" value="ECO:0007669"/>
    <property type="project" value="UniProtKB-SubCell"/>
</dbReference>
<dbReference type="GO" id="GO:0008137">
    <property type="term" value="F:NADH dehydrogenase (ubiquinone) activity"/>
    <property type="evidence" value="ECO:0007669"/>
    <property type="project" value="UniProtKB-EC"/>
</dbReference>
<dbReference type="AlphaFoldDB" id="A0A8A6W4E3"/>
<dbReference type="RefSeq" id="YP_010248526.1">
    <property type="nucleotide sequence ID" value="NC_060318.1"/>
</dbReference>
<name>A0A8A6W4E3_9ASCO</name>
<evidence type="ECO:0000256" key="3">
    <source>
        <dbReference type="ARBA" id="ARBA00012944"/>
    </source>
</evidence>
<feature type="transmembrane region" description="Helical" evidence="10">
    <location>
        <begin position="68"/>
        <end position="87"/>
    </location>
</feature>
<gene>
    <name evidence="12" type="primary">nad2</name>
</gene>
<geneLocation type="mitochondrion" evidence="12"/>
<comment type="subcellular location">
    <subcellularLocation>
        <location evidence="1">Membrane</location>
        <topology evidence="1">Multi-pass membrane protein</topology>
    </subcellularLocation>
</comment>
<comment type="catalytic activity">
    <reaction evidence="9">
        <text>a ubiquinone + NADH + 5 H(+)(in) = a ubiquinol + NAD(+) + 4 H(+)(out)</text>
        <dbReference type="Rhea" id="RHEA:29091"/>
        <dbReference type="Rhea" id="RHEA-COMP:9565"/>
        <dbReference type="Rhea" id="RHEA-COMP:9566"/>
        <dbReference type="ChEBI" id="CHEBI:15378"/>
        <dbReference type="ChEBI" id="CHEBI:16389"/>
        <dbReference type="ChEBI" id="CHEBI:17976"/>
        <dbReference type="ChEBI" id="CHEBI:57540"/>
        <dbReference type="ChEBI" id="CHEBI:57945"/>
        <dbReference type="EC" id="7.1.1.2"/>
    </reaction>
</comment>
<dbReference type="EMBL" id="MT726211">
    <property type="protein sequence ID" value="QTK22290.1"/>
    <property type="molecule type" value="Genomic_DNA"/>
</dbReference>
<feature type="transmembrane region" description="Helical" evidence="10">
    <location>
        <begin position="287"/>
        <end position="306"/>
    </location>
</feature>
<keyword evidence="6 10" id="KW-1133">Transmembrane helix</keyword>
<evidence type="ECO:0000256" key="9">
    <source>
        <dbReference type="ARBA" id="ARBA00049551"/>
    </source>
</evidence>
<evidence type="ECO:0000256" key="7">
    <source>
        <dbReference type="ARBA" id="ARBA00023136"/>
    </source>
</evidence>
<reference evidence="12" key="1">
    <citation type="journal article" date="2021" name="Commun. Biol.">
        <title>Genomic insights into the host specific adaptation of the Pneumocystis genus.</title>
        <authorList>
            <person name="Cisse O.H."/>
            <person name="Ma L."/>
            <person name="Dekker J.P."/>
            <person name="Khil P.P."/>
            <person name="Youn J.-H."/>
            <person name="Brenchley J.M."/>
            <person name="Blair R."/>
            <person name="Pahar B."/>
            <person name="Chabe M."/>
            <person name="Van Rompay K.K.A."/>
            <person name="Keesler R."/>
            <person name="Sukura A."/>
            <person name="Hirsch V."/>
            <person name="Kutty G."/>
            <person name="Liu Y."/>
            <person name="Peng L."/>
            <person name="Chen J."/>
            <person name="Song J."/>
            <person name="Weissenbacher-Lang C."/>
            <person name="Xu J."/>
            <person name="Upham N.S."/>
            <person name="Stajich J.E."/>
            <person name="Cuomo C.A."/>
            <person name="Cushion M.T."/>
            <person name="Kovacs J.A."/>
        </authorList>
    </citation>
    <scope>NUCLEOTIDE SEQUENCE</scope>
    <source>
        <strain evidence="12">2A/95-19#1A</strain>
    </source>
</reference>
<evidence type="ECO:0000256" key="5">
    <source>
        <dbReference type="ARBA" id="ARBA00022692"/>
    </source>
</evidence>
<dbReference type="PANTHER" id="PTHR22773">
    <property type="entry name" value="NADH DEHYDROGENASE"/>
    <property type="match status" value="1"/>
</dbReference>
<keyword evidence="7 10" id="KW-0472">Membrane</keyword>
<feature type="transmembrane region" description="Helical" evidence="10">
    <location>
        <begin position="318"/>
        <end position="340"/>
    </location>
</feature>
<evidence type="ECO:0000313" key="12">
    <source>
        <dbReference type="EMBL" id="QTK22290.1"/>
    </source>
</evidence>
<keyword evidence="5 10" id="KW-0812">Transmembrane</keyword>
<protein>
    <recommendedName>
        <fullName evidence="4">NADH-ubiquinone oxidoreductase chain 2</fullName>
        <ecNumber evidence="3">7.1.1.2</ecNumber>
    </recommendedName>
    <alternativeName>
        <fullName evidence="8">NADH dehydrogenase subunit 2</fullName>
    </alternativeName>
</protein>
<proteinExistence type="inferred from homology"/>
<evidence type="ECO:0000256" key="1">
    <source>
        <dbReference type="ARBA" id="ARBA00004141"/>
    </source>
</evidence>
<accession>A0A8A6W4E3</accession>
<feature type="transmembrane region" description="Helical" evidence="10">
    <location>
        <begin position="439"/>
        <end position="459"/>
    </location>
</feature>
<evidence type="ECO:0000256" key="2">
    <source>
        <dbReference type="ARBA" id="ARBA00007012"/>
    </source>
</evidence>
<organism evidence="12">
    <name type="scientific">Pneumocystis wakefieldiae</name>
    <dbReference type="NCBI Taxonomy" id="38082"/>
    <lineage>
        <taxon>Eukaryota</taxon>
        <taxon>Fungi</taxon>
        <taxon>Dikarya</taxon>
        <taxon>Ascomycota</taxon>
        <taxon>Taphrinomycotina</taxon>
        <taxon>Pneumocystomycetes</taxon>
        <taxon>Pneumocystaceae</taxon>
        <taxon>Pneumocystis</taxon>
    </lineage>
</organism>
<evidence type="ECO:0000256" key="6">
    <source>
        <dbReference type="ARBA" id="ARBA00022989"/>
    </source>
</evidence>
<dbReference type="InterPro" id="IPR001750">
    <property type="entry name" value="ND/Mrp_TM"/>
</dbReference>
<dbReference type="Pfam" id="PF00361">
    <property type="entry name" value="Proton_antipo_M"/>
    <property type="match status" value="1"/>
</dbReference>